<evidence type="ECO:0000259" key="5">
    <source>
        <dbReference type="Pfam" id="PF01095"/>
    </source>
</evidence>
<dbReference type="SUPFAM" id="SSF51126">
    <property type="entry name" value="Pectin lyase-like"/>
    <property type="match status" value="1"/>
</dbReference>
<keyword evidence="7" id="KW-1185">Reference proteome</keyword>
<reference evidence="6 7" key="1">
    <citation type="submission" date="2024-03" db="EMBL/GenBank/DDBJ databases">
        <title>Human intestinal bacterial collection.</title>
        <authorList>
            <person name="Pauvert C."/>
            <person name="Hitch T.C.A."/>
            <person name="Clavel T."/>
        </authorList>
    </citation>
    <scope>NUCLEOTIDE SEQUENCE [LARGE SCALE GENOMIC DNA]</scope>
    <source>
        <strain evidence="6 7">CLA-AA-H255</strain>
    </source>
</reference>
<comment type="caution">
    <text evidence="6">The sequence shown here is derived from an EMBL/GenBank/DDBJ whole genome shotgun (WGS) entry which is preliminary data.</text>
</comment>
<dbReference type="InterPro" id="IPR018040">
    <property type="entry name" value="Pectinesterase_Tyr_AS"/>
</dbReference>
<comment type="pathway">
    <text evidence="4">Glycan metabolism; pectin degradation; 2-dehydro-3-deoxy-D-gluconate from pectin: step 1/5.</text>
</comment>
<dbReference type="Gene3D" id="2.160.20.10">
    <property type="entry name" value="Single-stranded right-handed beta-helix, Pectin lyase-like"/>
    <property type="match status" value="1"/>
</dbReference>
<evidence type="ECO:0000256" key="2">
    <source>
        <dbReference type="ARBA" id="ARBA00022801"/>
    </source>
</evidence>
<keyword evidence="2 4" id="KW-0378">Hydrolase</keyword>
<dbReference type="InterPro" id="IPR012334">
    <property type="entry name" value="Pectin_lyas_fold"/>
</dbReference>
<evidence type="ECO:0000313" key="7">
    <source>
        <dbReference type="Proteomes" id="UP001442364"/>
    </source>
</evidence>
<dbReference type="EC" id="3.1.1.11" evidence="4"/>
<feature type="domain" description="Pectinesterase catalytic" evidence="5">
    <location>
        <begin position="2"/>
        <end position="138"/>
    </location>
</feature>
<comment type="similarity">
    <text evidence="1">Belongs to the pectinesterase family.</text>
</comment>
<dbReference type="PANTHER" id="PTHR31321:SF57">
    <property type="entry name" value="PECTINESTERASE 53-RELATED"/>
    <property type="match status" value="1"/>
</dbReference>
<comment type="catalytic activity">
    <reaction evidence="4">
        <text>[(1-&gt;4)-alpha-D-galacturonosyl methyl ester](n) + n H2O = [(1-&gt;4)-alpha-D-galacturonosyl](n) + n methanol + n H(+)</text>
        <dbReference type="Rhea" id="RHEA:22380"/>
        <dbReference type="Rhea" id="RHEA-COMP:14570"/>
        <dbReference type="Rhea" id="RHEA-COMP:14573"/>
        <dbReference type="ChEBI" id="CHEBI:15377"/>
        <dbReference type="ChEBI" id="CHEBI:15378"/>
        <dbReference type="ChEBI" id="CHEBI:17790"/>
        <dbReference type="ChEBI" id="CHEBI:140522"/>
        <dbReference type="ChEBI" id="CHEBI:140523"/>
        <dbReference type="EC" id="3.1.1.11"/>
    </reaction>
</comment>
<protein>
    <recommendedName>
        <fullName evidence="4">Pectinesterase</fullName>
        <ecNumber evidence="4">3.1.1.11</ecNumber>
    </recommendedName>
</protein>
<dbReference type="RefSeq" id="WP_349153214.1">
    <property type="nucleotide sequence ID" value="NZ_JBBMER010000002.1"/>
</dbReference>
<dbReference type="PROSITE" id="PS00800">
    <property type="entry name" value="PECTINESTERASE_1"/>
    <property type="match status" value="1"/>
</dbReference>
<evidence type="ECO:0000256" key="1">
    <source>
        <dbReference type="ARBA" id="ARBA00008891"/>
    </source>
</evidence>
<accession>A0ABV1BSM5</accession>
<evidence type="ECO:0000313" key="6">
    <source>
        <dbReference type="EMBL" id="MEQ2378762.1"/>
    </source>
</evidence>
<dbReference type="Pfam" id="PF01095">
    <property type="entry name" value="Pectinesterase"/>
    <property type="match status" value="2"/>
</dbReference>
<name>A0ABV1BSM5_9FIRM</name>
<dbReference type="InterPro" id="IPR000070">
    <property type="entry name" value="Pectinesterase_cat"/>
</dbReference>
<gene>
    <name evidence="6" type="ORF">WMO14_02530</name>
</gene>
<proteinExistence type="inferred from homology"/>
<dbReference type="InterPro" id="IPR011050">
    <property type="entry name" value="Pectin_lyase_fold/virulence"/>
</dbReference>
<dbReference type="PANTHER" id="PTHR31321">
    <property type="entry name" value="ACYL-COA THIOESTER HYDROLASE YBHC-RELATED"/>
    <property type="match status" value="1"/>
</dbReference>
<evidence type="ECO:0000256" key="4">
    <source>
        <dbReference type="RuleBase" id="RU000589"/>
    </source>
</evidence>
<dbReference type="Proteomes" id="UP001442364">
    <property type="component" value="Unassembled WGS sequence"/>
</dbReference>
<keyword evidence="3 4" id="KW-0063">Aspartyl esterase</keyword>
<dbReference type="EMBL" id="JBBMER010000002">
    <property type="protein sequence ID" value="MEQ2378762.1"/>
    <property type="molecule type" value="Genomic_DNA"/>
</dbReference>
<feature type="domain" description="Pectinesterase catalytic" evidence="5">
    <location>
        <begin position="163"/>
        <end position="312"/>
    </location>
</feature>
<sequence length="317" mass="35686">MITVSKDNTGDYTSIQEAVDAISSSTVSETIFIKNGTYNERVEITHNNITLIGESMDNVIITKDYYALMTMLDNTKRGTFRSYTFFVHANNFHAYNITFVNSSGFGTEVGQAIAVYAEGDNITFKNCKLLGHQDTLFTGPLPLKEKQPGGFTGPTEFAPRILSRQLYEDCFISGEIDFIFGSATAYFKNCTLYALNRNKEINSYYTAPSTYEGQKYGYVFENCNFTGNCPDGTCYLSRPWRIHAKTVLINCKYSSQIAGSGFHDWNKPEAHETTFYAEYNGYGEGYKPNERASFAHILTADEAAMYTKENVLGKDFR</sequence>
<evidence type="ECO:0000256" key="3">
    <source>
        <dbReference type="ARBA" id="ARBA00023085"/>
    </source>
</evidence>
<organism evidence="6 7">
    <name type="scientific">[Lactobacillus] rogosae</name>
    <dbReference type="NCBI Taxonomy" id="706562"/>
    <lineage>
        <taxon>Bacteria</taxon>
        <taxon>Bacillati</taxon>
        <taxon>Bacillota</taxon>
        <taxon>Clostridia</taxon>
        <taxon>Lachnospirales</taxon>
        <taxon>Lachnospiraceae</taxon>
        <taxon>Lachnospira</taxon>
    </lineage>
</organism>